<dbReference type="KEGG" id="tmn:UCRPA7_469"/>
<protein>
    <submittedName>
        <fullName evidence="8">Putative major facilitator superfamily transporter protein</fullName>
    </submittedName>
</protein>
<evidence type="ECO:0000256" key="1">
    <source>
        <dbReference type="ARBA" id="ARBA00004141"/>
    </source>
</evidence>
<organism evidence="8 9">
    <name type="scientific">Phaeoacremonium minimum (strain UCR-PA7)</name>
    <name type="common">Esca disease fungus</name>
    <name type="synonym">Togninia minima</name>
    <dbReference type="NCBI Taxonomy" id="1286976"/>
    <lineage>
        <taxon>Eukaryota</taxon>
        <taxon>Fungi</taxon>
        <taxon>Dikarya</taxon>
        <taxon>Ascomycota</taxon>
        <taxon>Pezizomycotina</taxon>
        <taxon>Sordariomycetes</taxon>
        <taxon>Sordariomycetidae</taxon>
        <taxon>Togniniales</taxon>
        <taxon>Togniniaceae</taxon>
        <taxon>Phaeoacremonium</taxon>
    </lineage>
</organism>
<evidence type="ECO:0000256" key="5">
    <source>
        <dbReference type="SAM" id="MobiDB-lite"/>
    </source>
</evidence>
<keyword evidence="3 6" id="KW-1133">Transmembrane helix</keyword>
<dbReference type="PANTHER" id="PTHR23507:SF40">
    <property type="entry name" value="TETRACYCLINE-EFFLUX TRANSPORTER"/>
    <property type="match status" value="1"/>
</dbReference>
<feature type="transmembrane region" description="Helical" evidence="6">
    <location>
        <begin position="214"/>
        <end position="236"/>
    </location>
</feature>
<dbReference type="GeneID" id="19325165"/>
<dbReference type="EMBL" id="KB932812">
    <property type="protein sequence ID" value="EOO03804.1"/>
    <property type="molecule type" value="Genomic_DNA"/>
</dbReference>
<evidence type="ECO:0000259" key="7">
    <source>
        <dbReference type="PROSITE" id="PS50850"/>
    </source>
</evidence>
<feature type="transmembrane region" description="Helical" evidence="6">
    <location>
        <begin position="282"/>
        <end position="304"/>
    </location>
</feature>
<accession>R8BWX8</accession>
<feature type="transmembrane region" description="Helical" evidence="6">
    <location>
        <begin position="156"/>
        <end position="175"/>
    </location>
</feature>
<evidence type="ECO:0000256" key="3">
    <source>
        <dbReference type="ARBA" id="ARBA00022989"/>
    </source>
</evidence>
<feature type="compositionally biased region" description="Polar residues" evidence="5">
    <location>
        <begin position="9"/>
        <end position="20"/>
    </location>
</feature>
<dbReference type="Proteomes" id="UP000014074">
    <property type="component" value="Unassembled WGS sequence"/>
</dbReference>
<comment type="subcellular location">
    <subcellularLocation>
        <location evidence="1">Membrane</location>
        <topology evidence="1">Multi-pass membrane protein</topology>
    </subcellularLocation>
</comment>
<dbReference type="RefSeq" id="XP_007911255.1">
    <property type="nucleotide sequence ID" value="XM_007913064.1"/>
</dbReference>
<evidence type="ECO:0000256" key="2">
    <source>
        <dbReference type="ARBA" id="ARBA00022692"/>
    </source>
</evidence>
<feature type="region of interest" description="Disordered" evidence="5">
    <location>
        <begin position="1"/>
        <end position="64"/>
    </location>
</feature>
<dbReference type="InterPro" id="IPR020846">
    <property type="entry name" value="MFS_dom"/>
</dbReference>
<dbReference type="InterPro" id="IPR005829">
    <property type="entry name" value="Sugar_transporter_CS"/>
</dbReference>
<keyword evidence="2 6" id="KW-0812">Transmembrane</keyword>
<gene>
    <name evidence="8" type="ORF">UCRPA7_469</name>
</gene>
<dbReference type="GO" id="GO:0022857">
    <property type="term" value="F:transmembrane transporter activity"/>
    <property type="evidence" value="ECO:0007669"/>
    <property type="project" value="InterPro"/>
</dbReference>
<feature type="transmembrane region" description="Helical" evidence="6">
    <location>
        <begin position="534"/>
        <end position="558"/>
    </location>
</feature>
<dbReference type="HOGENOM" id="CLU_017517_0_0_1"/>
<evidence type="ECO:0000256" key="6">
    <source>
        <dbReference type="SAM" id="Phobius"/>
    </source>
</evidence>
<dbReference type="SUPFAM" id="SSF103473">
    <property type="entry name" value="MFS general substrate transporter"/>
    <property type="match status" value="1"/>
</dbReference>
<dbReference type="AlphaFoldDB" id="R8BWX8"/>
<dbReference type="eggNOG" id="KOG2816">
    <property type="taxonomic scope" value="Eukaryota"/>
</dbReference>
<feature type="transmembrane region" description="Helical" evidence="6">
    <location>
        <begin position="256"/>
        <end position="276"/>
    </location>
</feature>
<evidence type="ECO:0000313" key="9">
    <source>
        <dbReference type="Proteomes" id="UP000014074"/>
    </source>
</evidence>
<keyword evidence="4 6" id="KW-0472">Membrane</keyword>
<feature type="transmembrane region" description="Helical" evidence="6">
    <location>
        <begin position="86"/>
        <end position="105"/>
    </location>
</feature>
<dbReference type="Pfam" id="PF07690">
    <property type="entry name" value="MFS_1"/>
    <property type="match status" value="1"/>
</dbReference>
<sequence length="625" mass="68265">MAGEPVRRSGSTDIRSNYSLDTRGDDEDLDVRDATETTGLLGAGAESGHGAPEVEGDSLPRKDSWEGSADFDGLPWWRRPSAVEKIYWLVGPYALFTLAYGGSLVPKLNLIIDLICKKYFREQASVDPNFTFLPVIVGGDNPQCTIPAVQKHVATFMLGISVIVGILSAFTAPKLGALSDRYGRKRLLALTSFGGLIGEGVMILAGMFPEVIDYRWLIVGAIFDGLSGSFTAGSVLGHSYTSDCTPPSKRGVAIGYLHSCLFSGLAFGPLLAGYFVKWTGSLLSIFYVTFACHAIFILFILFVLPESLSKKRQLLAREKHALKQDRKDQNMQEWASSIETSVPGPLQKIAPEITKLFATIRHSHPFEPLKILFPKGPGAGPVRRNLCLLALIDMIILGAAMSSGQVTLLYTEFMFHWGNFETSAFMSLISMVRVFVLMGILPILNYFFRVRPQARRRRESGFIVEKNAGADQLDCWVLRVAIVSDVVGICGYTLARSPPVFVLCGIVTAFGGLGSATIQAALSKHVSSERVGELLGAIGLLHALSRIIAPVIFNGLYAATVESFPQAIFVLMTALFVVVLVLSMFIRPHLYLAETEEGPIPVRRAVSRHQSEESVLTEEEVVPRI</sequence>
<evidence type="ECO:0000256" key="4">
    <source>
        <dbReference type="ARBA" id="ARBA00023136"/>
    </source>
</evidence>
<dbReference type="PROSITE" id="PS50850">
    <property type="entry name" value="MFS"/>
    <property type="match status" value="1"/>
</dbReference>
<dbReference type="GO" id="GO:0016020">
    <property type="term" value="C:membrane"/>
    <property type="evidence" value="ECO:0007669"/>
    <property type="project" value="UniProtKB-SubCell"/>
</dbReference>
<feature type="transmembrane region" description="Helical" evidence="6">
    <location>
        <begin position="564"/>
        <end position="586"/>
    </location>
</feature>
<feature type="transmembrane region" description="Helical" evidence="6">
    <location>
        <begin position="424"/>
        <end position="448"/>
    </location>
</feature>
<proteinExistence type="predicted"/>
<feature type="transmembrane region" description="Helical" evidence="6">
    <location>
        <begin position="187"/>
        <end position="208"/>
    </location>
</feature>
<feature type="transmembrane region" description="Helical" evidence="6">
    <location>
        <begin position="385"/>
        <end position="404"/>
    </location>
</feature>
<name>R8BWX8_PHAM7</name>
<feature type="transmembrane region" description="Helical" evidence="6">
    <location>
        <begin position="500"/>
        <end position="522"/>
    </location>
</feature>
<dbReference type="OrthoDB" id="3026777at2759"/>
<reference evidence="9" key="1">
    <citation type="journal article" date="2013" name="Genome Announc.">
        <title>Draft genome sequence of the ascomycete Phaeoacremonium aleophilum strain UCR-PA7, a causal agent of the esca disease complex in grapevines.</title>
        <authorList>
            <person name="Blanco-Ulate B."/>
            <person name="Rolshausen P."/>
            <person name="Cantu D."/>
        </authorList>
    </citation>
    <scope>NUCLEOTIDE SEQUENCE [LARGE SCALE GENOMIC DNA]</scope>
    <source>
        <strain evidence="9">UCR-PA7</strain>
    </source>
</reference>
<keyword evidence="9" id="KW-1185">Reference proteome</keyword>
<evidence type="ECO:0000313" key="8">
    <source>
        <dbReference type="EMBL" id="EOO03804.1"/>
    </source>
</evidence>
<dbReference type="InterPro" id="IPR036259">
    <property type="entry name" value="MFS_trans_sf"/>
</dbReference>
<dbReference type="PANTHER" id="PTHR23507">
    <property type="entry name" value="ZGC:174356"/>
    <property type="match status" value="1"/>
</dbReference>
<dbReference type="PROSITE" id="PS00216">
    <property type="entry name" value="SUGAR_TRANSPORT_1"/>
    <property type="match status" value="1"/>
</dbReference>
<feature type="domain" description="Major facilitator superfamily (MFS) profile" evidence="7">
    <location>
        <begin position="95"/>
        <end position="591"/>
    </location>
</feature>
<dbReference type="Gene3D" id="1.20.1250.20">
    <property type="entry name" value="MFS general substrate transporter like domains"/>
    <property type="match status" value="1"/>
</dbReference>
<dbReference type="InterPro" id="IPR011701">
    <property type="entry name" value="MFS"/>
</dbReference>